<dbReference type="SUPFAM" id="SSF52540">
    <property type="entry name" value="P-loop containing nucleoside triphosphate hydrolases"/>
    <property type="match status" value="1"/>
</dbReference>
<name>L7TGY5_9CAUD</name>
<evidence type="ECO:0000313" key="5">
    <source>
        <dbReference type="Proteomes" id="UP000011137"/>
    </source>
</evidence>
<protein>
    <submittedName>
        <fullName evidence="4">DNA repair, RadA-like protein</fullName>
    </submittedName>
</protein>
<dbReference type="InterPro" id="IPR016467">
    <property type="entry name" value="DNA_recomb/repair_RecA-like"/>
</dbReference>
<dbReference type="PANTHER" id="PTHR22942">
    <property type="entry name" value="RECA/RAD51/RADA DNA STRAND-PAIRING FAMILY MEMBER"/>
    <property type="match status" value="1"/>
</dbReference>
<organism evidence="4 5">
    <name type="scientific">Haloarcula vallismortis tailed virus 1</name>
    <dbReference type="NCBI Taxonomy" id="1262528"/>
    <lineage>
        <taxon>Viruses</taxon>
        <taxon>Duplodnaviria</taxon>
        <taxon>Heunggongvirae</taxon>
        <taxon>Uroviricota</taxon>
        <taxon>Caudoviricetes</taxon>
        <taxon>Thumleimavirales</taxon>
        <taxon>Druskaviridae</taxon>
        <taxon>Tredecimvirus</taxon>
        <taxon>Tredecimvirus thailandense</taxon>
        <taxon>Tredecimvirus HVTV1</taxon>
    </lineage>
</organism>
<dbReference type="Proteomes" id="UP000011137">
    <property type="component" value="Segment"/>
</dbReference>
<dbReference type="RefSeq" id="YP_007379010.1">
    <property type="nucleotide sequence ID" value="NC_020158.1"/>
</dbReference>
<reference evidence="4 5" key="1">
    <citation type="journal article" date="2013" name="J. Virol.">
        <title>Insights into head-tailed viruses infecting extremely halophilic archaea.</title>
        <authorList>
            <person name="Pietila M.K."/>
            <person name="Laurinmaki P."/>
            <person name="Russell D.A."/>
            <person name="Ko C.C."/>
            <person name="Jacobs-Sera D."/>
            <person name="Butcher S.J."/>
            <person name="Bamford D.H."/>
            <person name="Hendrix R.W."/>
        </authorList>
    </citation>
    <scope>NUCLEOTIDE SEQUENCE [LARGE SCALE GENOMIC DNA]</scope>
</reference>
<evidence type="ECO:0000256" key="2">
    <source>
        <dbReference type="ARBA" id="ARBA00022840"/>
    </source>
</evidence>
<evidence type="ECO:0000256" key="1">
    <source>
        <dbReference type="ARBA" id="ARBA00022741"/>
    </source>
</evidence>
<keyword evidence="1" id="KW-0547">Nucleotide-binding</keyword>
<dbReference type="GO" id="GO:0006281">
    <property type="term" value="P:DNA repair"/>
    <property type="evidence" value="ECO:0007669"/>
    <property type="project" value="InterPro"/>
</dbReference>
<dbReference type="OrthoDB" id="6713at10239"/>
<proteinExistence type="predicted"/>
<dbReference type="PANTHER" id="PTHR22942:SF47">
    <property type="entry name" value="DNA REPAIR AND RECOMBINATION PROTEIN RADB"/>
    <property type="match status" value="1"/>
</dbReference>
<gene>
    <name evidence="4" type="primary">105</name>
    <name evidence="4" type="ORF">HVTV1_105</name>
</gene>
<dbReference type="PROSITE" id="PS50162">
    <property type="entry name" value="RECA_2"/>
    <property type="match status" value="1"/>
</dbReference>
<dbReference type="InterPro" id="IPR027417">
    <property type="entry name" value="P-loop_NTPase"/>
</dbReference>
<evidence type="ECO:0000313" key="4">
    <source>
        <dbReference type="EMBL" id="AGC34474.1"/>
    </source>
</evidence>
<sequence>MEVTDLTGVGQVTYNDKLKPAGFDSIDKIAKATVDELVDEAGLTEGKAEKIHQRANREAVILQSGTDVQDEYDNKSYVTTGMEKLDEMLGGGWEEGFLITLSGEAGSGKTQVAFNSMVHAVEQENAPAVYIETEPNRYRPERLRSLANDEDTQQNIYRIKAYDLEKQKLAYEKVKEAFDEVSLVVVDSFTARFRLAEQFDGRGSLSQRSEEMGAHLRRLERLCEDLGAPVLLTAQVYGNPSGFGAGDAVYGGSLMQHTVSCFVNMKSSSGNLKEAQLRGHPGQADEEVYVNIGENQLEAMNNV</sequence>
<dbReference type="PIRSF" id="PIRSF005856">
    <property type="entry name" value="Rad51"/>
    <property type="match status" value="1"/>
</dbReference>
<keyword evidence="2" id="KW-0067">ATP-binding</keyword>
<keyword evidence="5" id="KW-1185">Reference proteome</keyword>
<feature type="domain" description="RecA family profile 1" evidence="3">
    <location>
        <begin position="74"/>
        <end position="236"/>
    </location>
</feature>
<dbReference type="EMBL" id="KC117377">
    <property type="protein sequence ID" value="AGC34474.1"/>
    <property type="molecule type" value="Genomic_DNA"/>
</dbReference>
<dbReference type="Gene3D" id="3.40.50.300">
    <property type="entry name" value="P-loop containing nucleotide triphosphate hydrolases"/>
    <property type="match status" value="1"/>
</dbReference>
<dbReference type="SUPFAM" id="SSF47794">
    <property type="entry name" value="Rad51 N-terminal domain-like"/>
    <property type="match status" value="1"/>
</dbReference>
<dbReference type="InterPro" id="IPR020588">
    <property type="entry name" value="RecA_ATP-bd"/>
</dbReference>
<dbReference type="Gene3D" id="1.10.150.20">
    <property type="entry name" value="5' to 3' exonuclease, C-terminal subdomain"/>
    <property type="match status" value="1"/>
</dbReference>
<dbReference type="GO" id="GO:0005524">
    <property type="term" value="F:ATP binding"/>
    <property type="evidence" value="ECO:0007669"/>
    <property type="project" value="UniProtKB-KW"/>
</dbReference>
<dbReference type="Pfam" id="PF08423">
    <property type="entry name" value="Rad51"/>
    <property type="match status" value="1"/>
</dbReference>
<evidence type="ECO:0000259" key="3">
    <source>
        <dbReference type="PROSITE" id="PS50162"/>
    </source>
</evidence>
<dbReference type="KEGG" id="vg:14477346"/>
<dbReference type="GeneID" id="14477346"/>
<dbReference type="InterPro" id="IPR013632">
    <property type="entry name" value="Rad51_C"/>
</dbReference>
<dbReference type="InterPro" id="IPR010995">
    <property type="entry name" value="DNA_repair_Rad51/TF_NusA_a-hlx"/>
</dbReference>
<accession>L7TGY5</accession>
<dbReference type="GO" id="GO:0140664">
    <property type="term" value="F:ATP-dependent DNA damage sensor activity"/>
    <property type="evidence" value="ECO:0007669"/>
    <property type="project" value="InterPro"/>
</dbReference>
<dbReference type="GO" id="GO:0003677">
    <property type="term" value="F:DNA binding"/>
    <property type="evidence" value="ECO:0007669"/>
    <property type="project" value="InterPro"/>
</dbReference>